<organism evidence="2 3">
    <name type="scientific">Gelidibacter algens</name>
    <dbReference type="NCBI Taxonomy" id="49280"/>
    <lineage>
        <taxon>Bacteria</taxon>
        <taxon>Pseudomonadati</taxon>
        <taxon>Bacteroidota</taxon>
        <taxon>Flavobacteriia</taxon>
        <taxon>Flavobacteriales</taxon>
        <taxon>Flavobacteriaceae</taxon>
        <taxon>Gelidibacter</taxon>
    </lineage>
</organism>
<evidence type="ECO:0000313" key="2">
    <source>
        <dbReference type="EMBL" id="RAJ26693.1"/>
    </source>
</evidence>
<reference evidence="2 3" key="1">
    <citation type="submission" date="2018-06" db="EMBL/GenBank/DDBJ databases">
        <title>Genomic Encyclopedia of Archaeal and Bacterial Type Strains, Phase II (KMG-II): from individual species to whole genera.</title>
        <authorList>
            <person name="Goeker M."/>
        </authorList>
    </citation>
    <scope>NUCLEOTIDE SEQUENCE [LARGE SCALE GENOMIC DNA]</scope>
    <source>
        <strain evidence="2 3">DSM 12408</strain>
    </source>
</reference>
<keyword evidence="1" id="KW-0812">Transmembrane</keyword>
<feature type="transmembrane region" description="Helical" evidence="1">
    <location>
        <begin position="5"/>
        <end position="24"/>
    </location>
</feature>
<dbReference type="EMBL" id="QLLQ01000002">
    <property type="protein sequence ID" value="RAJ26693.1"/>
    <property type="molecule type" value="Genomic_DNA"/>
</dbReference>
<accession>A0A327SGA8</accession>
<keyword evidence="3" id="KW-1185">Reference proteome</keyword>
<sequence length="68" mass="7667">MKKIILIIIALVWISALIILIISLTDIYPNTIFKEHRSVVGIGFIVVSGLLKLIYNSFINKNKNVTLN</sequence>
<name>A0A327SGA8_9FLAO</name>
<feature type="transmembrane region" description="Helical" evidence="1">
    <location>
        <begin position="36"/>
        <end position="55"/>
    </location>
</feature>
<keyword evidence="1" id="KW-0472">Membrane</keyword>
<keyword evidence="1" id="KW-1133">Transmembrane helix</keyword>
<evidence type="ECO:0000313" key="3">
    <source>
        <dbReference type="Proteomes" id="UP000248987"/>
    </source>
</evidence>
<proteinExistence type="predicted"/>
<dbReference type="Proteomes" id="UP000248987">
    <property type="component" value="Unassembled WGS sequence"/>
</dbReference>
<protein>
    <submittedName>
        <fullName evidence="2">Uncharacterized protein</fullName>
    </submittedName>
</protein>
<dbReference type="AlphaFoldDB" id="A0A327SGA8"/>
<gene>
    <name evidence="2" type="ORF">LX77_00948</name>
</gene>
<evidence type="ECO:0000256" key="1">
    <source>
        <dbReference type="SAM" id="Phobius"/>
    </source>
</evidence>
<comment type="caution">
    <text evidence="2">The sequence shown here is derived from an EMBL/GenBank/DDBJ whole genome shotgun (WGS) entry which is preliminary data.</text>
</comment>